<proteinExistence type="predicted"/>
<organism evidence="2 3">
    <name type="scientific">Microlunatus parietis</name>
    <dbReference type="NCBI Taxonomy" id="682979"/>
    <lineage>
        <taxon>Bacteria</taxon>
        <taxon>Bacillati</taxon>
        <taxon>Actinomycetota</taxon>
        <taxon>Actinomycetes</taxon>
        <taxon>Propionibacteriales</taxon>
        <taxon>Propionibacteriaceae</taxon>
        <taxon>Microlunatus</taxon>
    </lineage>
</organism>
<sequence length="169" mass="17930">MFTVLQAVALVAATLSTGFMASLFITYSAVIMPGLGGADDRTFVAGFQRLDAALVTPAFLLLGFLGALIFTGLAGLLQLGSEQRAALPWIIAAFVLYLATFVITIAVHLPLNNGLKEAGHPDRIADLAAVRAAFREQTWLAWNHVRSVVGLIAFGCLAWALVQFGRSLG</sequence>
<dbReference type="InterPro" id="IPR013901">
    <property type="entry name" value="Anthrone_oxy"/>
</dbReference>
<name>A0A7Y9LC85_9ACTN</name>
<keyword evidence="3" id="KW-1185">Reference proteome</keyword>
<gene>
    <name evidence="2" type="ORF">BKA15_002774</name>
</gene>
<accession>A0A7Y9LC85</accession>
<feature type="transmembrane region" description="Helical" evidence="1">
    <location>
        <begin position="89"/>
        <end position="111"/>
    </location>
</feature>
<dbReference type="Pfam" id="PF08592">
    <property type="entry name" value="Anthrone_oxy"/>
    <property type="match status" value="1"/>
</dbReference>
<keyword evidence="1" id="KW-1133">Transmembrane helix</keyword>
<keyword evidence="1" id="KW-0812">Transmembrane</keyword>
<evidence type="ECO:0000313" key="2">
    <source>
        <dbReference type="EMBL" id="NYE71445.1"/>
    </source>
</evidence>
<evidence type="ECO:0000256" key="1">
    <source>
        <dbReference type="SAM" id="Phobius"/>
    </source>
</evidence>
<evidence type="ECO:0000313" key="3">
    <source>
        <dbReference type="Proteomes" id="UP000569914"/>
    </source>
</evidence>
<feature type="transmembrane region" description="Helical" evidence="1">
    <location>
        <begin position="52"/>
        <end position="77"/>
    </location>
</feature>
<dbReference type="AlphaFoldDB" id="A0A7Y9LC85"/>
<feature type="transmembrane region" description="Helical" evidence="1">
    <location>
        <begin position="144"/>
        <end position="162"/>
    </location>
</feature>
<dbReference type="RefSeq" id="WP_179751584.1">
    <property type="nucleotide sequence ID" value="NZ_JACCBU010000001.1"/>
</dbReference>
<comment type="caution">
    <text evidence="2">The sequence shown here is derived from an EMBL/GenBank/DDBJ whole genome shotgun (WGS) entry which is preliminary data.</text>
</comment>
<dbReference type="Proteomes" id="UP000569914">
    <property type="component" value="Unassembled WGS sequence"/>
</dbReference>
<keyword evidence="1" id="KW-0472">Membrane</keyword>
<reference evidence="2 3" key="1">
    <citation type="submission" date="2020-07" db="EMBL/GenBank/DDBJ databases">
        <title>Sequencing the genomes of 1000 actinobacteria strains.</title>
        <authorList>
            <person name="Klenk H.-P."/>
        </authorList>
    </citation>
    <scope>NUCLEOTIDE SEQUENCE [LARGE SCALE GENOMIC DNA]</scope>
    <source>
        <strain evidence="2 3">DSM 22083</strain>
    </source>
</reference>
<protein>
    <submittedName>
        <fullName evidence="2">Putative membrane protein</fullName>
    </submittedName>
</protein>
<dbReference type="EMBL" id="JACCBU010000001">
    <property type="protein sequence ID" value="NYE71445.1"/>
    <property type="molecule type" value="Genomic_DNA"/>
</dbReference>